<evidence type="ECO:0000313" key="2">
    <source>
        <dbReference type="EMBL" id="CAJ1831171.1"/>
    </source>
</evidence>
<dbReference type="CDD" id="cd20264">
    <property type="entry name" value="Complex1_LYR_LYRM4"/>
    <property type="match status" value="1"/>
</dbReference>
<feature type="domain" description="Complex 1 LYR protein" evidence="1">
    <location>
        <begin position="55"/>
        <end position="111"/>
    </location>
</feature>
<proteinExistence type="predicted"/>
<reference evidence="2" key="1">
    <citation type="submission" date="2023-10" db="EMBL/GenBank/DDBJ databases">
        <authorList>
            <person name="Domelevo Entfellner J.-B."/>
        </authorList>
    </citation>
    <scope>NUCLEOTIDE SEQUENCE</scope>
</reference>
<dbReference type="PANTHER" id="PTHR47158">
    <property type="entry name" value="OS08G0239000 PROTEIN"/>
    <property type="match status" value="1"/>
</dbReference>
<name>A0AA86RN95_9FABA</name>
<dbReference type="AlphaFoldDB" id="A0AA86RN95"/>
<organism evidence="2 3">
    <name type="scientific">Sphenostylis stenocarpa</name>
    <dbReference type="NCBI Taxonomy" id="92480"/>
    <lineage>
        <taxon>Eukaryota</taxon>
        <taxon>Viridiplantae</taxon>
        <taxon>Streptophyta</taxon>
        <taxon>Embryophyta</taxon>
        <taxon>Tracheophyta</taxon>
        <taxon>Spermatophyta</taxon>
        <taxon>Magnoliopsida</taxon>
        <taxon>eudicotyledons</taxon>
        <taxon>Gunneridae</taxon>
        <taxon>Pentapetalae</taxon>
        <taxon>rosids</taxon>
        <taxon>fabids</taxon>
        <taxon>Fabales</taxon>
        <taxon>Fabaceae</taxon>
        <taxon>Papilionoideae</taxon>
        <taxon>50 kb inversion clade</taxon>
        <taxon>NPAAA clade</taxon>
        <taxon>indigoferoid/millettioid clade</taxon>
        <taxon>Phaseoleae</taxon>
        <taxon>Sphenostylis</taxon>
    </lineage>
</organism>
<dbReference type="InterPro" id="IPR045297">
    <property type="entry name" value="Complex1_LYR_LYRM4"/>
</dbReference>
<dbReference type="InterPro" id="IPR008011">
    <property type="entry name" value="Complex1_LYR_dom"/>
</dbReference>
<evidence type="ECO:0000259" key="1">
    <source>
        <dbReference type="Pfam" id="PF05347"/>
    </source>
</evidence>
<sequence>MNGGRRCNAMQVMMESSKEEHSDLTICFGLSGQLVVNAENDLPMSAASASPSAAQILSLFRSLLRVSRDFPDYNIREYTKRRTIDAFRHKAALSDASLISSAYSHGMSQLAVVKRQAVVYSLYAPSLRSVMELQQAPSNSGNL</sequence>
<dbReference type="Pfam" id="PF05347">
    <property type="entry name" value="Complex1_LYR"/>
    <property type="match status" value="1"/>
</dbReference>
<dbReference type="PANTHER" id="PTHR47158:SF1">
    <property type="entry name" value="OS08G0239000 PROTEIN"/>
    <property type="match status" value="1"/>
</dbReference>
<keyword evidence="3" id="KW-1185">Reference proteome</keyword>
<accession>A0AA86RN95</accession>
<gene>
    <name evidence="2" type="ORF">AYBTSS11_LOCUS1406</name>
</gene>
<dbReference type="GO" id="GO:0016226">
    <property type="term" value="P:iron-sulfur cluster assembly"/>
    <property type="evidence" value="ECO:0007669"/>
    <property type="project" value="InterPro"/>
</dbReference>
<evidence type="ECO:0000313" key="3">
    <source>
        <dbReference type="Proteomes" id="UP001189624"/>
    </source>
</evidence>
<dbReference type="Gramene" id="rna-AYBTSS11_LOCUS1406">
    <property type="protein sequence ID" value="CAJ1831171.1"/>
    <property type="gene ID" value="gene-AYBTSS11_LOCUS1406"/>
</dbReference>
<dbReference type="Proteomes" id="UP001189624">
    <property type="component" value="Chromosome 1"/>
</dbReference>
<dbReference type="EMBL" id="OY731398">
    <property type="protein sequence ID" value="CAJ1831171.1"/>
    <property type="molecule type" value="Genomic_DNA"/>
</dbReference>
<protein>
    <recommendedName>
        <fullName evidence="1">Complex 1 LYR protein domain-containing protein</fullName>
    </recommendedName>
</protein>